<reference evidence="2" key="1">
    <citation type="journal article" date="2005" name="Nature">
        <title>The map-based sequence of the rice genome.</title>
        <authorList>
            <consortium name="International rice genome sequencing project (IRGSP)"/>
            <person name="Matsumoto T."/>
            <person name="Wu J."/>
            <person name="Kanamori H."/>
            <person name="Katayose Y."/>
            <person name="Fujisawa M."/>
            <person name="Namiki N."/>
            <person name="Mizuno H."/>
            <person name="Yamamoto K."/>
            <person name="Antonio B.A."/>
            <person name="Baba T."/>
            <person name="Sakata K."/>
            <person name="Nagamura Y."/>
            <person name="Aoki H."/>
            <person name="Arikawa K."/>
            <person name="Arita K."/>
            <person name="Bito T."/>
            <person name="Chiden Y."/>
            <person name="Fujitsuka N."/>
            <person name="Fukunaka R."/>
            <person name="Hamada M."/>
            <person name="Harada C."/>
            <person name="Hayashi A."/>
            <person name="Hijishita S."/>
            <person name="Honda M."/>
            <person name="Hosokawa S."/>
            <person name="Ichikawa Y."/>
            <person name="Idonuma A."/>
            <person name="Iijima M."/>
            <person name="Ikeda M."/>
            <person name="Ikeno M."/>
            <person name="Ito K."/>
            <person name="Ito S."/>
            <person name="Ito T."/>
            <person name="Ito Y."/>
            <person name="Ito Y."/>
            <person name="Iwabuchi A."/>
            <person name="Kamiya K."/>
            <person name="Karasawa W."/>
            <person name="Kurita K."/>
            <person name="Katagiri S."/>
            <person name="Kikuta A."/>
            <person name="Kobayashi H."/>
            <person name="Kobayashi N."/>
            <person name="Machita K."/>
            <person name="Maehara T."/>
            <person name="Masukawa M."/>
            <person name="Mizubayashi T."/>
            <person name="Mukai Y."/>
            <person name="Nagasaki H."/>
            <person name="Nagata Y."/>
            <person name="Naito S."/>
            <person name="Nakashima M."/>
            <person name="Nakama Y."/>
            <person name="Nakamichi Y."/>
            <person name="Nakamura M."/>
            <person name="Meguro A."/>
            <person name="Negishi M."/>
            <person name="Ohta I."/>
            <person name="Ohta T."/>
            <person name="Okamoto M."/>
            <person name="Ono N."/>
            <person name="Saji S."/>
            <person name="Sakaguchi M."/>
            <person name="Sakai K."/>
            <person name="Shibata M."/>
            <person name="Shimokawa T."/>
            <person name="Song J."/>
            <person name="Takazaki Y."/>
            <person name="Terasawa K."/>
            <person name="Tsugane M."/>
            <person name="Tsuji K."/>
            <person name="Ueda S."/>
            <person name="Waki K."/>
            <person name="Yamagata H."/>
            <person name="Yamamoto M."/>
            <person name="Yamamoto S."/>
            <person name="Yamane H."/>
            <person name="Yoshiki S."/>
            <person name="Yoshihara R."/>
            <person name="Yukawa K."/>
            <person name="Zhong H."/>
            <person name="Yano M."/>
            <person name="Yuan Q."/>
            <person name="Ouyang S."/>
            <person name="Liu J."/>
            <person name="Jones K.M."/>
            <person name="Gansberger K."/>
            <person name="Moffat K."/>
            <person name="Hill J."/>
            <person name="Bera J."/>
            <person name="Fadrosh D."/>
            <person name="Jin S."/>
            <person name="Johri S."/>
            <person name="Kim M."/>
            <person name="Overton L."/>
            <person name="Reardon M."/>
            <person name="Tsitrin T."/>
            <person name="Vuong H."/>
            <person name="Weaver B."/>
            <person name="Ciecko A."/>
            <person name="Tallon L."/>
            <person name="Jackson J."/>
            <person name="Pai G."/>
            <person name="Aken S.V."/>
            <person name="Utterback T."/>
            <person name="Reidmuller S."/>
            <person name="Feldblyum T."/>
            <person name="Hsiao J."/>
            <person name="Zismann V."/>
            <person name="Iobst S."/>
            <person name="de Vazeille A.R."/>
            <person name="Buell C.R."/>
            <person name="Ying K."/>
            <person name="Li Y."/>
            <person name="Lu T."/>
            <person name="Huang Y."/>
            <person name="Zhao Q."/>
            <person name="Feng Q."/>
            <person name="Zhang L."/>
            <person name="Zhu J."/>
            <person name="Weng Q."/>
            <person name="Mu J."/>
            <person name="Lu Y."/>
            <person name="Fan D."/>
            <person name="Liu Y."/>
            <person name="Guan J."/>
            <person name="Zhang Y."/>
            <person name="Yu S."/>
            <person name="Liu X."/>
            <person name="Zhang Y."/>
            <person name="Hong G."/>
            <person name="Han B."/>
            <person name="Choisne N."/>
            <person name="Demange N."/>
            <person name="Orjeda G."/>
            <person name="Samain S."/>
            <person name="Cattolico L."/>
            <person name="Pelletier E."/>
            <person name="Couloux A."/>
            <person name="Segurens B."/>
            <person name="Wincker P."/>
            <person name="D'Hont A."/>
            <person name="Scarpelli C."/>
            <person name="Weissenbach J."/>
            <person name="Salanoubat M."/>
            <person name="Quetier F."/>
            <person name="Yu Y."/>
            <person name="Kim H.R."/>
            <person name="Rambo T."/>
            <person name="Currie J."/>
            <person name="Collura K."/>
            <person name="Luo M."/>
            <person name="Yang T."/>
            <person name="Ammiraju J.S.S."/>
            <person name="Engler F."/>
            <person name="Soderlund C."/>
            <person name="Wing R.A."/>
            <person name="Palmer L.E."/>
            <person name="de la Bastide M."/>
            <person name="Spiegel L."/>
            <person name="Nascimento L."/>
            <person name="Zutavern T."/>
            <person name="O'Shaughnessy A."/>
            <person name="Dike S."/>
            <person name="Dedhia N."/>
            <person name="Preston R."/>
            <person name="Balija V."/>
            <person name="McCombie W.R."/>
            <person name="Chow T."/>
            <person name="Chen H."/>
            <person name="Chung M."/>
            <person name="Chen C."/>
            <person name="Shaw J."/>
            <person name="Wu H."/>
            <person name="Hsiao K."/>
            <person name="Chao Y."/>
            <person name="Chu M."/>
            <person name="Cheng C."/>
            <person name="Hour A."/>
            <person name="Lee P."/>
            <person name="Lin S."/>
            <person name="Lin Y."/>
            <person name="Liou J."/>
            <person name="Liu S."/>
            <person name="Hsing Y."/>
            <person name="Raghuvanshi S."/>
            <person name="Mohanty A."/>
            <person name="Bharti A.K."/>
            <person name="Gaur A."/>
            <person name="Gupta V."/>
            <person name="Kumar D."/>
            <person name="Ravi V."/>
            <person name="Vij S."/>
            <person name="Kapur A."/>
            <person name="Khurana P."/>
            <person name="Khurana P."/>
            <person name="Khurana J.P."/>
            <person name="Tyagi A.K."/>
            <person name="Gaikwad K."/>
            <person name="Singh A."/>
            <person name="Dalal V."/>
            <person name="Srivastava S."/>
            <person name="Dixit A."/>
            <person name="Pal A.K."/>
            <person name="Ghazi I.A."/>
            <person name="Yadav M."/>
            <person name="Pandit A."/>
            <person name="Bhargava A."/>
            <person name="Sureshbabu K."/>
            <person name="Batra K."/>
            <person name="Sharma T.R."/>
            <person name="Mohapatra T."/>
            <person name="Singh N.K."/>
            <person name="Messing J."/>
            <person name="Nelson A.B."/>
            <person name="Fuks G."/>
            <person name="Kavchok S."/>
            <person name="Keizer G."/>
            <person name="Linton E."/>
            <person name="Llaca V."/>
            <person name="Song R."/>
            <person name="Tanyolac B."/>
            <person name="Young S."/>
            <person name="Ho-Il K."/>
            <person name="Hahn J.H."/>
            <person name="Sangsakoo G."/>
            <person name="Vanavichit A."/>
            <person name="de Mattos Luiz.A.T."/>
            <person name="Zimmer P.D."/>
            <person name="Malone G."/>
            <person name="Dellagostin O."/>
            <person name="de Oliveira A.C."/>
            <person name="Bevan M."/>
            <person name="Bancroft I."/>
            <person name="Minx P."/>
            <person name="Cordum H."/>
            <person name="Wilson R."/>
            <person name="Cheng Z."/>
            <person name="Jin W."/>
            <person name="Jiang J."/>
            <person name="Leong S.A."/>
            <person name="Iwama H."/>
            <person name="Gojobori T."/>
            <person name="Itoh T."/>
            <person name="Niimura Y."/>
            <person name="Fujii Y."/>
            <person name="Habara T."/>
            <person name="Sakai H."/>
            <person name="Sato Y."/>
            <person name="Wilson G."/>
            <person name="Kumar K."/>
            <person name="McCouch S."/>
            <person name="Juretic N."/>
            <person name="Hoen D."/>
            <person name="Wright S."/>
            <person name="Bruskiewich R."/>
            <person name="Bureau T."/>
            <person name="Miyao A."/>
            <person name="Hirochika H."/>
            <person name="Nishikawa T."/>
            <person name="Kadowaki K."/>
            <person name="Sugiura M."/>
            <person name="Burr B."/>
            <person name="Sasaki T."/>
        </authorList>
    </citation>
    <scope>NUCLEOTIDE SEQUENCE [LARGE SCALE GENOMIC DNA]</scope>
    <source>
        <strain evidence="2">cv. Nipponbare</strain>
    </source>
</reference>
<name>A0A0P0Y0L0_ORYSJ</name>
<sequence length="75" mass="8199">MDSGEKMRLPPAAPDEPDARLFSRRAASAACPDRQASPPPTVSSSFAAAMANRRLLGLLAARDVNLIRYNRWRCS</sequence>
<dbReference type="EMBL" id="AP014967">
    <property type="protein sequence ID" value="BAT13276.1"/>
    <property type="molecule type" value="Genomic_DNA"/>
</dbReference>
<dbReference type="PaxDb" id="39947-A0A0P0Y0L0"/>
<dbReference type="InParanoid" id="A0A0P0Y0L0"/>
<reference evidence="1 2" key="2">
    <citation type="journal article" date="2013" name="Plant Cell Physiol.">
        <title>Rice Annotation Project Database (RAP-DB): an integrative and interactive database for rice genomics.</title>
        <authorList>
            <person name="Sakai H."/>
            <person name="Lee S.S."/>
            <person name="Tanaka T."/>
            <person name="Numa H."/>
            <person name="Kim J."/>
            <person name="Kawahara Y."/>
            <person name="Wakimoto H."/>
            <person name="Yang C.C."/>
            <person name="Iwamoto M."/>
            <person name="Abe T."/>
            <person name="Yamada Y."/>
            <person name="Muto A."/>
            <person name="Inokuchi H."/>
            <person name="Ikemura T."/>
            <person name="Matsumoto T."/>
            <person name="Sasaki T."/>
            <person name="Itoh T."/>
        </authorList>
    </citation>
    <scope>NUCLEOTIDE SEQUENCE [LARGE SCALE GENOMIC DNA]</scope>
    <source>
        <strain evidence="2">cv. Nipponbare</strain>
    </source>
</reference>
<dbReference type="AlphaFoldDB" id="A0A0P0Y0L0"/>
<organism evidence="1 2">
    <name type="scientific">Oryza sativa subsp. japonica</name>
    <name type="common">Rice</name>
    <dbReference type="NCBI Taxonomy" id="39947"/>
    <lineage>
        <taxon>Eukaryota</taxon>
        <taxon>Viridiplantae</taxon>
        <taxon>Streptophyta</taxon>
        <taxon>Embryophyta</taxon>
        <taxon>Tracheophyta</taxon>
        <taxon>Spermatophyta</taxon>
        <taxon>Magnoliopsida</taxon>
        <taxon>Liliopsida</taxon>
        <taxon>Poales</taxon>
        <taxon>Poaceae</taxon>
        <taxon>BOP clade</taxon>
        <taxon>Oryzoideae</taxon>
        <taxon>Oryzeae</taxon>
        <taxon>Oryzinae</taxon>
        <taxon>Oryza</taxon>
        <taxon>Oryza sativa</taxon>
    </lineage>
</organism>
<proteinExistence type="predicted"/>
<protein>
    <submittedName>
        <fullName evidence="1">Os11g0224466 protein</fullName>
    </submittedName>
</protein>
<evidence type="ECO:0000313" key="1">
    <source>
        <dbReference type="EMBL" id="BAT13276.1"/>
    </source>
</evidence>
<dbReference type="Proteomes" id="UP000059680">
    <property type="component" value="Chromosome 11"/>
</dbReference>
<evidence type="ECO:0000313" key="2">
    <source>
        <dbReference type="Proteomes" id="UP000059680"/>
    </source>
</evidence>
<accession>A0A0P0Y0L0</accession>
<reference evidence="1 2" key="3">
    <citation type="journal article" date="2013" name="Rice">
        <title>Improvement of the Oryza sativa Nipponbare reference genome using next generation sequence and optical map data.</title>
        <authorList>
            <person name="Kawahara Y."/>
            <person name="de la Bastide M."/>
            <person name="Hamilton J.P."/>
            <person name="Kanamori H."/>
            <person name="McCombie W.R."/>
            <person name="Ouyang S."/>
            <person name="Schwartz D.C."/>
            <person name="Tanaka T."/>
            <person name="Wu J."/>
            <person name="Zhou S."/>
            <person name="Childs K.L."/>
            <person name="Davidson R.M."/>
            <person name="Lin H."/>
            <person name="Quesada-Ocampo L."/>
            <person name="Vaillancourt B."/>
            <person name="Sakai H."/>
            <person name="Lee S.S."/>
            <person name="Kim J."/>
            <person name="Numa H."/>
            <person name="Itoh T."/>
            <person name="Buell C.R."/>
            <person name="Matsumoto T."/>
        </authorList>
    </citation>
    <scope>NUCLEOTIDE SEQUENCE [LARGE SCALE GENOMIC DNA]</scope>
    <source>
        <strain evidence="2">cv. Nipponbare</strain>
    </source>
</reference>
<keyword evidence="2" id="KW-1185">Reference proteome</keyword>
<gene>
    <name evidence="1" type="ordered locus">Os11g0224466</name>
    <name evidence="1" type="ORF">OSNPB_110224466</name>
</gene>